<dbReference type="OrthoDB" id="5398191at2759"/>
<feature type="compositionally biased region" description="Basic residues" evidence="1">
    <location>
        <begin position="214"/>
        <end position="223"/>
    </location>
</feature>
<sequence>MLQYAKNLSLPKRLFPGSSKPPAAGEDQTQPNTTAGPSSTEAPAPRGTSPVPPREAPPPPPSVITDIPPRQSTDTTALSPVLSHQDETFLSTALESTTNEIPLIIFEGSSTSSQTASTAPSKAPSVKAETSEDPDPVKEQKRRDEEKKAEWKESVMSKWEGLRVTVSNATVRKRSKSQAKSEGEEQEEKEEAEEKDAKKHKKEEKEKEKEKEKDKKKKDKGKGKAVAVPEREEDEFTAVLERMNLAAEDGTAFSFSAETAALLNKFLQILKDTMNGVPTAYDDLTTLFESSSKQLDETYDNLPSFLQKLVKTLPEKLTKNMSPELLRAAAATAPAVAAEGSKGGILQGIPSLKDLITKPGMVMGLLKSVLNVLKTRFPAVLGVNVLYSMGLFMVLLVLYYCYKRGKEVRLEQEALQRAAAESSEAAEQTAREQAEREGLKDEAGISEGSKKPVEEPLIVDPAKDKVA</sequence>
<keyword evidence="2" id="KW-0472">Membrane</keyword>
<feature type="compositionally biased region" description="Basic and acidic residues" evidence="1">
    <location>
        <begin position="429"/>
        <end position="454"/>
    </location>
</feature>
<dbReference type="AlphaFoldDB" id="A0A4S2N5N4"/>
<evidence type="ECO:0000313" key="4">
    <source>
        <dbReference type="Proteomes" id="UP000298138"/>
    </source>
</evidence>
<feature type="compositionally biased region" description="Acidic residues" evidence="1">
    <location>
        <begin position="184"/>
        <end position="194"/>
    </location>
</feature>
<evidence type="ECO:0000256" key="1">
    <source>
        <dbReference type="SAM" id="MobiDB-lite"/>
    </source>
</evidence>
<feature type="compositionally biased region" description="Low complexity" evidence="1">
    <location>
        <begin position="109"/>
        <end position="125"/>
    </location>
</feature>
<keyword evidence="4" id="KW-1185">Reference proteome</keyword>
<dbReference type="EMBL" id="ML220112">
    <property type="protein sequence ID" value="TGZ84599.1"/>
    <property type="molecule type" value="Genomic_DNA"/>
</dbReference>
<feature type="region of interest" description="Disordered" evidence="1">
    <location>
        <begin position="109"/>
        <end position="230"/>
    </location>
</feature>
<feature type="transmembrane region" description="Helical" evidence="2">
    <location>
        <begin position="377"/>
        <end position="402"/>
    </location>
</feature>
<dbReference type="Proteomes" id="UP000298138">
    <property type="component" value="Unassembled WGS sequence"/>
</dbReference>
<reference evidence="3 4" key="1">
    <citation type="submission" date="2019-04" db="EMBL/GenBank/DDBJ databases">
        <title>Comparative genomics and transcriptomics to analyze fruiting body development in filamentous ascomycetes.</title>
        <authorList>
            <consortium name="DOE Joint Genome Institute"/>
            <person name="Lutkenhaus R."/>
            <person name="Traeger S."/>
            <person name="Breuer J."/>
            <person name="Kuo A."/>
            <person name="Lipzen A."/>
            <person name="Pangilinan J."/>
            <person name="Dilworth D."/>
            <person name="Sandor L."/>
            <person name="Poggeler S."/>
            <person name="Barry K."/>
            <person name="Grigoriev I.V."/>
            <person name="Nowrousian M."/>
        </authorList>
    </citation>
    <scope>NUCLEOTIDE SEQUENCE [LARGE SCALE GENOMIC DNA]</scope>
    <source>
        <strain evidence="3 4">CBS 389.68</strain>
    </source>
</reference>
<evidence type="ECO:0000313" key="3">
    <source>
        <dbReference type="EMBL" id="TGZ84599.1"/>
    </source>
</evidence>
<dbReference type="InParanoid" id="A0A4S2N5N4"/>
<feature type="compositionally biased region" description="Polar residues" evidence="1">
    <location>
        <begin position="27"/>
        <end position="41"/>
    </location>
</feature>
<name>A0A4S2N5N4_9PEZI</name>
<feature type="region of interest" description="Disordered" evidence="1">
    <location>
        <begin position="419"/>
        <end position="467"/>
    </location>
</feature>
<organism evidence="3 4">
    <name type="scientific">Ascodesmis nigricans</name>
    <dbReference type="NCBI Taxonomy" id="341454"/>
    <lineage>
        <taxon>Eukaryota</taxon>
        <taxon>Fungi</taxon>
        <taxon>Dikarya</taxon>
        <taxon>Ascomycota</taxon>
        <taxon>Pezizomycotina</taxon>
        <taxon>Pezizomycetes</taxon>
        <taxon>Pezizales</taxon>
        <taxon>Ascodesmidaceae</taxon>
        <taxon>Ascodesmis</taxon>
    </lineage>
</organism>
<keyword evidence="2" id="KW-0812">Transmembrane</keyword>
<feature type="compositionally biased region" description="Basic and acidic residues" evidence="1">
    <location>
        <begin position="135"/>
        <end position="155"/>
    </location>
</feature>
<feature type="region of interest" description="Disordered" evidence="1">
    <location>
        <begin position="1"/>
        <end position="83"/>
    </location>
</feature>
<feature type="compositionally biased region" description="Low complexity" evidence="1">
    <location>
        <begin position="419"/>
        <end position="428"/>
    </location>
</feature>
<accession>A0A4S2N5N4</accession>
<feature type="compositionally biased region" description="Basic and acidic residues" evidence="1">
    <location>
        <begin position="203"/>
        <end position="213"/>
    </location>
</feature>
<feature type="compositionally biased region" description="Pro residues" evidence="1">
    <location>
        <begin position="50"/>
        <end position="62"/>
    </location>
</feature>
<proteinExistence type="predicted"/>
<gene>
    <name evidence="3" type="ORF">EX30DRAFT_392033</name>
</gene>
<evidence type="ECO:0000256" key="2">
    <source>
        <dbReference type="SAM" id="Phobius"/>
    </source>
</evidence>
<dbReference type="STRING" id="341454.A0A4S2N5N4"/>
<protein>
    <submittedName>
        <fullName evidence="3">Uncharacterized protein</fullName>
    </submittedName>
</protein>
<keyword evidence="2" id="KW-1133">Transmembrane helix</keyword>